<dbReference type="SMART" id="SM00086">
    <property type="entry name" value="PAC"/>
    <property type="match status" value="1"/>
</dbReference>
<dbReference type="EMBL" id="RJVI01000002">
    <property type="protein sequence ID" value="ROR32713.1"/>
    <property type="molecule type" value="Genomic_DNA"/>
</dbReference>
<dbReference type="InterPro" id="IPR013656">
    <property type="entry name" value="PAS_4"/>
</dbReference>
<dbReference type="CDD" id="cd16943">
    <property type="entry name" value="HATPase_AtoS-like"/>
    <property type="match status" value="1"/>
</dbReference>
<dbReference type="Proteomes" id="UP000276634">
    <property type="component" value="Unassembled WGS sequence"/>
</dbReference>
<evidence type="ECO:0000256" key="3">
    <source>
        <dbReference type="ARBA" id="ARBA00022553"/>
    </source>
</evidence>
<dbReference type="Gene3D" id="3.30.565.10">
    <property type="entry name" value="Histidine kinase-like ATPase, C-terminal domain"/>
    <property type="match status" value="1"/>
</dbReference>
<keyword evidence="9" id="KW-1185">Reference proteome</keyword>
<dbReference type="Gene3D" id="3.30.450.40">
    <property type="match status" value="2"/>
</dbReference>
<feature type="domain" description="PAS" evidence="6">
    <location>
        <begin position="348"/>
        <end position="401"/>
    </location>
</feature>
<dbReference type="Pfam" id="PF02518">
    <property type="entry name" value="HATPase_c"/>
    <property type="match status" value="1"/>
</dbReference>
<keyword evidence="3" id="KW-0597">Phosphoprotein</keyword>
<dbReference type="InterPro" id="IPR005467">
    <property type="entry name" value="His_kinase_dom"/>
</dbReference>
<dbReference type="CDD" id="cd00082">
    <property type="entry name" value="HisKA"/>
    <property type="match status" value="1"/>
</dbReference>
<dbReference type="CDD" id="cd00130">
    <property type="entry name" value="PAS"/>
    <property type="match status" value="1"/>
</dbReference>
<proteinExistence type="predicted"/>
<dbReference type="InterPro" id="IPR003594">
    <property type="entry name" value="HATPase_dom"/>
</dbReference>
<dbReference type="SMART" id="SM00091">
    <property type="entry name" value="PAS"/>
    <property type="match status" value="1"/>
</dbReference>
<reference evidence="8 9" key="1">
    <citation type="submission" date="2018-11" db="EMBL/GenBank/DDBJ databases">
        <title>Genomic Encyclopedia of Type Strains, Phase IV (KMG-IV): sequencing the most valuable type-strain genomes for metagenomic binning, comparative biology and taxonomic classification.</title>
        <authorList>
            <person name="Goeker M."/>
        </authorList>
    </citation>
    <scope>NUCLEOTIDE SEQUENCE [LARGE SCALE GENOMIC DNA]</scope>
    <source>
        <strain evidence="8 9">DSM 100275</strain>
    </source>
</reference>
<dbReference type="EC" id="2.7.13.3" evidence="2"/>
<dbReference type="Pfam" id="PF13185">
    <property type="entry name" value="GAF_2"/>
    <property type="match status" value="1"/>
</dbReference>
<evidence type="ECO:0000259" key="6">
    <source>
        <dbReference type="PROSITE" id="PS50112"/>
    </source>
</evidence>
<dbReference type="SUPFAM" id="SSF55781">
    <property type="entry name" value="GAF domain-like"/>
    <property type="match status" value="2"/>
</dbReference>
<feature type="domain" description="PAC" evidence="7">
    <location>
        <begin position="422"/>
        <end position="474"/>
    </location>
</feature>
<dbReference type="AlphaFoldDB" id="A0A3N1Y1K5"/>
<dbReference type="SUPFAM" id="SSF47384">
    <property type="entry name" value="Homodimeric domain of signal transducing histidine kinase"/>
    <property type="match status" value="1"/>
</dbReference>
<evidence type="ECO:0000313" key="8">
    <source>
        <dbReference type="EMBL" id="ROR32713.1"/>
    </source>
</evidence>
<comment type="caution">
    <text evidence="8">The sequence shown here is derived from an EMBL/GenBank/DDBJ whole genome shotgun (WGS) entry which is preliminary data.</text>
</comment>
<dbReference type="Gene3D" id="1.10.287.130">
    <property type="match status" value="1"/>
</dbReference>
<dbReference type="PRINTS" id="PR00344">
    <property type="entry name" value="BCTRLSENSOR"/>
</dbReference>
<sequence>MGGGELAWVHELLQLARAAAREERPRLVQHRILEHMVQAFEAETGTLALVGGDGDLEIVAAIDLPERVIGERIPLGCCVLGWVAEHGEPVLLSGDAAADPRFRFDACAKARDARRAASAVCWPLAGEDGVRGVIALNRGAGRAPFTGEDLERGRRLVEILAVVLDNTLFAREARERAAVLERTRADLERNLALARALGEILERAQQAEDVEALFPWAVERLAALPWVGLEPRGAILLGDEEEGGLRLAAHHGLAAETRARWARIARGRCPCGREVDEEGIAFHDGAPGEGPGGGAHHVAPIRFGGRFLGLLHLGAMPEPAPGAGTEEFLGSVANVFASFLARMEATRGARLLQRAVEASPAAVVITDAQGHVRYANPRFGELTGRAGGETTGRRLREVLFPPGAASEEYEAVAARALAGGSWRGELRFERSDGGELWALVTLAPVRGHDGALEHVVVVAEDITERRRAEEALRRVNAEQQALIRRLEEAREQLVRTEKLAAIGQLAAGIAHEINNPVGYVGSNLGTLREYVADLLGLLDRYREAEAQLPEAARRALAQACEEADLDHLREDLASVLDECDEGIGRVRQIVQSLKDFSRVNEGRWELADLHRALDSTLNVVWNELKYKAEVIKAYGEIPQVECILSQLNQVFMNLLVNAAQAIEDRGTIWIRTGAEGPWVWVEVEDTGKGIPPEDLPRIFDPFFTTKPVGKGTGLGLSISYGIVEKHGGRIDVESTVGRGTRFRVWIPVRRPVRGPQGG</sequence>
<dbReference type="SUPFAM" id="SSF55874">
    <property type="entry name" value="ATPase domain of HSP90 chaperone/DNA topoisomerase II/histidine kinase"/>
    <property type="match status" value="1"/>
</dbReference>
<feature type="coiled-coil region" evidence="4">
    <location>
        <begin position="458"/>
        <end position="499"/>
    </location>
</feature>
<dbReference type="SMART" id="SM00387">
    <property type="entry name" value="HATPase_c"/>
    <property type="match status" value="1"/>
</dbReference>
<evidence type="ECO:0000313" key="9">
    <source>
        <dbReference type="Proteomes" id="UP000276634"/>
    </source>
</evidence>
<dbReference type="InterPro" id="IPR001610">
    <property type="entry name" value="PAC"/>
</dbReference>
<dbReference type="InterPro" id="IPR035965">
    <property type="entry name" value="PAS-like_dom_sf"/>
</dbReference>
<dbReference type="PROSITE" id="PS50113">
    <property type="entry name" value="PAC"/>
    <property type="match status" value="1"/>
</dbReference>
<dbReference type="OrthoDB" id="1931120at2"/>
<evidence type="ECO:0000259" key="5">
    <source>
        <dbReference type="PROSITE" id="PS50109"/>
    </source>
</evidence>
<evidence type="ECO:0000256" key="4">
    <source>
        <dbReference type="SAM" id="Coils"/>
    </source>
</evidence>
<dbReference type="SUPFAM" id="SSF55785">
    <property type="entry name" value="PYP-like sensor domain (PAS domain)"/>
    <property type="match status" value="1"/>
</dbReference>
<dbReference type="Gene3D" id="3.30.450.20">
    <property type="entry name" value="PAS domain"/>
    <property type="match status" value="1"/>
</dbReference>
<dbReference type="InterPro" id="IPR036097">
    <property type="entry name" value="HisK_dim/P_sf"/>
</dbReference>
<feature type="domain" description="Histidine kinase" evidence="5">
    <location>
        <begin position="508"/>
        <end position="750"/>
    </location>
</feature>
<name>A0A3N1Y1K5_9GAMM</name>
<feature type="coiled-coil region" evidence="4">
    <location>
        <begin position="170"/>
        <end position="197"/>
    </location>
</feature>
<protein>
    <recommendedName>
        <fullName evidence="2">histidine kinase</fullName>
        <ecNumber evidence="2">2.7.13.3</ecNumber>
    </recommendedName>
</protein>
<dbReference type="GO" id="GO:0000155">
    <property type="term" value="F:phosphorelay sensor kinase activity"/>
    <property type="evidence" value="ECO:0007669"/>
    <property type="project" value="InterPro"/>
</dbReference>
<evidence type="ECO:0000256" key="2">
    <source>
        <dbReference type="ARBA" id="ARBA00012438"/>
    </source>
</evidence>
<dbReference type="PANTHER" id="PTHR43065">
    <property type="entry name" value="SENSOR HISTIDINE KINASE"/>
    <property type="match status" value="1"/>
</dbReference>
<dbReference type="PANTHER" id="PTHR43065:SF50">
    <property type="entry name" value="HISTIDINE KINASE"/>
    <property type="match status" value="1"/>
</dbReference>
<dbReference type="PROSITE" id="PS50109">
    <property type="entry name" value="HIS_KIN"/>
    <property type="match status" value="1"/>
</dbReference>
<keyword evidence="4" id="KW-0175">Coiled coil</keyword>
<dbReference type="InterPro" id="IPR003661">
    <property type="entry name" value="HisK_dim/P_dom"/>
</dbReference>
<dbReference type="InterPro" id="IPR029016">
    <property type="entry name" value="GAF-like_dom_sf"/>
</dbReference>
<dbReference type="InterPro" id="IPR004358">
    <property type="entry name" value="Sig_transdc_His_kin-like_C"/>
</dbReference>
<dbReference type="NCBIfam" id="TIGR00229">
    <property type="entry name" value="sensory_box"/>
    <property type="match status" value="1"/>
</dbReference>
<evidence type="ECO:0000259" key="7">
    <source>
        <dbReference type="PROSITE" id="PS50113"/>
    </source>
</evidence>
<evidence type="ECO:0000256" key="1">
    <source>
        <dbReference type="ARBA" id="ARBA00000085"/>
    </source>
</evidence>
<organism evidence="8 9">
    <name type="scientific">Inmirania thermothiophila</name>
    <dbReference type="NCBI Taxonomy" id="1750597"/>
    <lineage>
        <taxon>Bacteria</taxon>
        <taxon>Pseudomonadati</taxon>
        <taxon>Pseudomonadota</taxon>
        <taxon>Gammaproteobacteria</taxon>
        <taxon>Chromatiales</taxon>
        <taxon>Ectothiorhodospiraceae</taxon>
        <taxon>Inmirania</taxon>
    </lineage>
</organism>
<dbReference type="InterPro" id="IPR000700">
    <property type="entry name" value="PAS-assoc_C"/>
</dbReference>
<dbReference type="RefSeq" id="WP_123401619.1">
    <property type="nucleotide sequence ID" value="NZ_RJVI01000002.1"/>
</dbReference>
<gene>
    <name evidence="8" type="ORF">EDC57_1924</name>
</gene>
<dbReference type="PROSITE" id="PS50112">
    <property type="entry name" value="PAS"/>
    <property type="match status" value="1"/>
</dbReference>
<comment type="catalytic activity">
    <reaction evidence="1">
        <text>ATP + protein L-histidine = ADP + protein N-phospho-L-histidine.</text>
        <dbReference type="EC" id="2.7.13.3"/>
    </reaction>
</comment>
<dbReference type="Pfam" id="PF08448">
    <property type="entry name" value="PAS_4"/>
    <property type="match status" value="1"/>
</dbReference>
<dbReference type="InterPro" id="IPR000014">
    <property type="entry name" value="PAS"/>
</dbReference>
<dbReference type="SMART" id="SM00065">
    <property type="entry name" value="GAF"/>
    <property type="match status" value="1"/>
</dbReference>
<accession>A0A3N1Y1K5</accession>
<dbReference type="InterPro" id="IPR036890">
    <property type="entry name" value="HATPase_C_sf"/>
</dbReference>
<dbReference type="InterPro" id="IPR003018">
    <property type="entry name" value="GAF"/>
</dbReference>